<evidence type="ECO:0000313" key="1">
    <source>
        <dbReference type="EMBL" id="QCY48372.1"/>
    </source>
</evidence>
<accession>A0A5B7WWV2</accession>
<dbReference type="AlphaFoldDB" id="A0A5B7WWV2"/>
<dbReference type="Proteomes" id="UP000307000">
    <property type="component" value="Chromosome"/>
</dbReference>
<name>A0A5B7WWV2_9MICC</name>
<reference evidence="1 2" key="1">
    <citation type="submission" date="2018-12" db="EMBL/GenBank/DDBJ databases">
        <title>Complete Genome Sequence of Glutamicibacter creatinolyticus strain LGCM259,isolated from an abscess of a 12-year-old mare in Italy.</title>
        <authorList>
            <person name="Santos R.G."/>
            <person name="Silva A.L."/>
            <person name="Seyffert N."/>
            <person name="Castro T.L.P."/>
            <person name="Attili A.R."/>
            <person name="Rifici C."/>
            <person name="Mazzullo G."/>
            <person name="Brenig B."/>
            <person name="Venanzi F."/>
            <person name="Azevedo V."/>
        </authorList>
    </citation>
    <scope>NUCLEOTIDE SEQUENCE [LARGE SCALE GENOMIC DNA]</scope>
    <source>
        <strain evidence="1 2">LGCM 259</strain>
    </source>
</reference>
<organism evidence="1 2">
    <name type="scientific">Glutamicibacter creatinolyticus</name>
    <dbReference type="NCBI Taxonomy" id="162496"/>
    <lineage>
        <taxon>Bacteria</taxon>
        <taxon>Bacillati</taxon>
        <taxon>Actinomycetota</taxon>
        <taxon>Actinomycetes</taxon>
        <taxon>Micrococcales</taxon>
        <taxon>Micrococcaceae</taxon>
        <taxon>Glutamicibacter</taxon>
    </lineage>
</organism>
<proteinExistence type="predicted"/>
<protein>
    <submittedName>
        <fullName evidence="1">Uncharacterized protein</fullName>
    </submittedName>
</protein>
<keyword evidence="2" id="KW-1185">Reference proteome</keyword>
<dbReference type="KEGG" id="gcr:GcLGCM259_2665"/>
<gene>
    <name evidence="1" type="ORF">GcLGCM259_2665</name>
</gene>
<dbReference type="EMBL" id="CP034412">
    <property type="protein sequence ID" value="QCY48372.1"/>
    <property type="molecule type" value="Genomic_DNA"/>
</dbReference>
<evidence type="ECO:0000313" key="2">
    <source>
        <dbReference type="Proteomes" id="UP000307000"/>
    </source>
</evidence>
<sequence>MRGEQQLSENGRSQHENFNKEHAQDFEAWRRELYGDDVVGTESAAKIYQAMRLRADGRAELVRGGPLEIPVDKYGLPAGVKGNEPTVREQLDLRWDAALLEDPYAPPYVPRPKGNWLIVKSQRATMLLDGELYRGYDTERYIHKWMRAGFTPELYCLLHAKLESVVERCRGKAKWARREDWFEGRLAELNLSSGSLGANGANLNPEHWQDLPGLLVRLPISVAMEKILLLGM</sequence>